<evidence type="ECO:0000313" key="3">
    <source>
        <dbReference type="Proteomes" id="UP000826014"/>
    </source>
</evidence>
<sequence length="136" mass="16030">MTTHLEQAKQFLESNAKYKETHLSEILELINDLMLNWKNAIIKGSKEEQMQAMERLNQVRGLLKDYFEKVKESLDLSPEEIEQLVEYATKRNTPNQEKIVSFSKEFKKHSDEIVEMVGKKEKKKKRRASRASWISS</sequence>
<protein>
    <submittedName>
        <fullName evidence="2">Uncharacterized protein</fullName>
    </submittedName>
</protein>
<dbReference type="RefSeq" id="WP_215217056.1">
    <property type="nucleotide sequence ID" value="NZ_CP075587.1"/>
</dbReference>
<accession>A0ABX8V269</accession>
<feature type="compositionally biased region" description="Basic residues" evidence="1">
    <location>
        <begin position="120"/>
        <end position="129"/>
    </location>
</feature>
<feature type="region of interest" description="Disordered" evidence="1">
    <location>
        <begin position="117"/>
        <end position="136"/>
    </location>
</feature>
<dbReference type="Proteomes" id="UP000826014">
    <property type="component" value="Chromosome"/>
</dbReference>
<evidence type="ECO:0000256" key="1">
    <source>
        <dbReference type="SAM" id="MobiDB-lite"/>
    </source>
</evidence>
<evidence type="ECO:0000313" key="2">
    <source>
        <dbReference type="EMBL" id="QYF49335.1"/>
    </source>
</evidence>
<gene>
    <name evidence="2" type="ORF">RHABOEDO_001653</name>
</gene>
<dbReference type="EMBL" id="CP075587">
    <property type="protein sequence ID" value="QYF49335.1"/>
    <property type="molecule type" value="Genomic_DNA"/>
</dbReference>
<name>A0ABX8V269_9BACT</name>
<proteinExistence type="predicted"/>
<organism evidence="2 3">
    <name type="scientific">Candidatus Rhabdochlamydia oedothoracis</name>
    <dbReference type="NCBI Taxonomy" id="2720720"/>
    <lineage>
        <taxon>Bacteria</taxon>
        <taxon>Pseudomonadati</taxon>
        <taxon>Chlamydiota</taxon>
        <taxon>Chlamydiia</taxon>
        <taxon>Parachlamydiales</taxon>
        <taxon>Candidatus Rhabdochlamydiaceae</taxon>
        <taxon>Candidatus Rhabdochlamydia</taxon>
    </lineage>
</organism>
<reference evidence="2 3" key="1">
    <citation type="journal article" date="2022" name="bioRxiv">
        <title>Ecology and evolution of chlamydial symbionts of arthropods.</title>
        <authorList>
            <person name="Halter T."/>
            <person name="Koestlbacher S."/>
            <person name="Collingro A."/>
            <person name="Sixt B.S."/>
            <person name="Toenshoff E.R."/>
            <person name="Hendrickx F."/>
            <person name="Kostanjsek R."/>
            <person name="Horn M."/>
        </authorList>
    </citation>
    <scope>NUCLEOTIDE SEQUENCE [LARGE SCALE GENOMIC DNA]</scope>
    <source>
        <strain evidence="2">W744xW776</strain>
    </source>
</reference>
<keyword evidence="3" id="KW-1185">Reference proteome</keyword>